<dbReference type="RefSeq" id="WP_321837163.1">
    <property type="nucleotide sequence ID" value="NZ_CAVMKE010000002.1"/>
</dbReference>
<dbReference type="PROSITE" id="PS00061">
    <property type="entry name" value="ADH_SHORT"/>
    <property type="match status" value="1"/>
</dbReference>
<dbReference type="PRINTS" id="PR00081">
    <property type="entry name" value="GDHRDH"/>
</dbReference>
<dbReference type="Pfam" id="PF13561">
    <property type="entry name" value="adh_short_C2"/>
    <property type="match status" value="1"/>
</dbReference>
<comment type="similarity">
    <text evidence="1">Belongs to the short-chain dehydrogenases/reductases (SDR) family.</text>
</comment>
<evidence type="ECO:0000313" key="6">
    <source>
        <dbReference type="EMBL" id="MFH6568291.1"/>
    </source>
</evidence>
<dbReference type="PANTHER" id="PTHR43180">
    <property type="entry name" value="3-OXOACYL-(ACYL-CARRIER-PROTEIN) REDUCTASE (AFU_ORTHOLOGUE AFUA_6G11210)"/>
    <property type="match status" value="1"/>
</dbReference>
<evidence type="ECO:0000256" key="5">
    <source>
        <dbReference type="ARBA" id="ARBA00023221"/>
    </source>
</evidence>
<comment type="caution">
    <text evidence="6">The sequence shown here is derived from an EMBL/GenBank/DDBJ whole genome shotgun (WGS) entry which is preliminary data.</text>
</comment>
<dbReference type="EMBL" id="JBINXB010000040">
    <property type="protein sequence ID" value="MFH6568291.1"/>
    <property type="molecule type" value="Genomic_DNA"/>
</dbReference>
<gene>
    <name evidence="6" type="ORF">ACHMWK_20225</name>
</gene>
<reference evidence="6 7" key="1">
    <citation type="submission" date="2024-10" db="EMBL/GenBank/DDBJ databases">
        <title>Aeromonas and Pseudomonas from the Cagarras Archipelago, Rio de Janeiro, Brazil.</title>
        <authorList>
            <person name="Canellas A.L.B."/>
            <person name="Laport M.S."/>
        </authorList>
    </citation>
    <scope>NUCLEOTIDE SEQUENCE [LARGE SCALE GENOMIC DNA]</scope>
    <source>
        <strain evidence="6 7">CPF-4</strain>
    </source>
</reference>
<name>A0ABW7M328_9PSED</name>
<dbReference type="Proteomes" id="UP001609821">
    <property type="component" value="Unassembled WGS sequence"/>
</dbReference>
<keyword evidence="5" id="KW-0753">Steroid metabolism</keyword>
<evidence type="ECO:0000256" key="1">
    <source>
        <dbReference type="ARBA" id="ARBA00006484"/>
    </source>
</evidence>
<keyword evidence="4" id="KW-0443">Lipid metabolism</keyword>
<dbReference type="PANTHER" id="PTHR43180:SF28">
    <property type="entry name" value="NAD(P)-BINDING ROSSMANN-FOLD SUPERFAMILY PROTEIN"/>
    <property type="match status" value="1"/>
</dbReference>
<sequence>MSARVEGKVALITGGASGVGKASVLLLAREGASVVISDIDVAAGLALAEEIGPGAQFIEHDASSEADWTRVIDTIRQRHGRLDILFNNAGILLKGDIENTDYADWQRVQRINSDSVFLGCRAAISLMKEGKGGSIINMSSIAGIAGRDDYVAYSASKGAVAALSRTVAVLCRRRKYRIRCNSLHPDGILTPMTTASLPAGLDPWSLTIDADPMGRMCLPEDVAASVLFLASDESRAISGIELRIDSGQFVMSI</sequence>
<evidence type="ECO:0000256" key="3">
    <source>
        <dbReference type="ARBA" id="ARBA00023027"/>
    </source>
</evidence>
<accession>A0ABW7M328</accession>
<proteinExistence type="inferred from homology"/>
<keyword evidence="7" id="KW-1185">Reference proteome</keyword>
<keyword evidence="3" id="KW-0520">NAD</keyword>
<dbReference type="InterPro" id="IPR002347">
    <property type="entry name" value="SDR_fam"/>
</dbReference>
<organism evidence="6 7">
    <name type="scientific">Pseudomonas kulmbachensis</name>
    <dbReference type="NCBI Taxonomy" id="3043408"/>
    <lineage>
        <taxon>Bacteria</taxon>
        <taxon>Pseudomonadati</taxon>
        <taxon>Pseudomonadota</taxon>
        <taxon>Gammaproteobacteria</taxon>
        <taxon>Pseudomonadales</taxon>
        <taxon>Pseudomonadaceae</taxon>
        <taxon>Pseudomonas</taxon>
    </lineage>
</organism>
<dbReference type="InterPro" id="IPR036291">
    <property type="entry name" value="NAD(P)-bd_dom_sf"/>
</dbReference>
<dbReference type="PRINTS" id="PR00080">
    <property type="entry name" value="SDRFAMILY"/>
</dbReference>
<dbReference type="Gene3D" id="3.40.50.720">
    <property type="entry name" value="NAD(P)-binding Rossmann-like Domain"/>
    <property type="match status" value="1"/>
</dbReference>
<dbReference type="InterPro" id="IPR020904">
    <property type="entry name" value="Sc_DH/Rdtase_CS"/>
</dbReference>
<evidence type="ECO:0000313" key="7">
    <source>
        <dbReference type="Proteomes" id="UP001609821"/>
    </source>
</evidence>
<protein>
    <submittedName>
        <fullName evidence="6">SDR family oxidoreductase</fullName>
    </submittedName>
</protein>
<evidence type="ECO:0000256" key="4">
    <source>
        <dbReference type="ARBA" id="ARBA00023098"/>
    </source>
</evidence>
<dbReference type="SUPFAM" id="SSF51735">
    <property type="entry name" value="NAD(P)-binding Rossmann-fold domains"/>
    <property type="match status" value="1"/>
</dbReference>
<keyword evidence="2" id="KW-0560">Oxidoreductase</keyword>
<evidence type="ECO:0000256" key="2">
    <source>
        <dbReference type="ARBA" id="ARBA00023002"/>
    </source>
</evidence>